<keyword evidence="3" id="KW-1185">Reference proteome</keyword>
<gene>
    <name evidence="2" type="ORF">T03_14480</name>
</gene>
<proteinExistence type="predicted"/>
<sequence length="45" mass="5012">MVNKSALNGSLTFQNNSPQVESEKKMKNLSTLSIALINESQLKFQ</sequence>
<protein>
    <submittedName>
        <fullName evidence="2">Uncharacterized protein</fullName>
    </submittedName>
</protein>
<feature type="region of interest" description="Disordered" evidence="1">
    <location>
        <begin position="1"/>
        <end position="24"/>
    </location>
</feature>
<reference evidence="2 3" key="1">
    <citation type="submission" date="2015-01" db="EMBL/GenBank/DDBJ databases">
        <title>Evolution of Trichinella species and genotypes.</title>
        <authorList>
            <person name="Korhonen P.K."/>
            <person name="Edoardo P."/>
            <person name="Giuseppe L.R."/>
            <person name="Gasser R.B."/>
        </authorList>
    </citation>
    <scope>NUCLEOTIDE SEQUENCE [LARGE SCALE GENOMIC DNA]</scope>
    <source>
        <strain evidence="2">ISS120</strain>
    </source>
</reference>
<organism evidence="2 3">
    <name type="scientific">Trichinella britovi</name>
    <name type="common">Parasitic roundworm</name>
    <dbReference type="NCBI Taxonomy" id="45882"/>
    <lineage>
        <taxon>Eukaryota</taxon>
        <taxon>Metazoa</taxon>
        <taxon>Ecdysozoa</taxon>
        <taxon>Nematoda</taxon>
        <taxon>Enoplea</taxon>
        <taxon>Dorylaimia</taxon>
        <taxon>Trichinellida</taxon>
        <taxon>Trichinellidae</taxon>
        <taxon>Trichinella</taxon>
    </lineage>
</organism>
<comment type="caution">
    <text evidence="2">The sequence shown here is derived from an EMBL/GenBank/DDBJ whole genome shotgun (WGS) entry which is preliminary data.</text>
</comment>
<evidence type="ECO:0000256" key="1">
    <source>
        <dbReference type="SAM" id="MobiDB-lite"/>
    </source>
</evidence>
<accession>A0A0V0Z0A6</accession>
<dbReference type="EMBL" id="JYDI01004782">
    <property type="protein sequence ID" value="KRY05816.1"/>
    <property type="molecule type" value="Genomic_DNA"/>
</dbReference>
<evidence type="ECO:0000313" key="2">
    <source>
        <dbReference type="EMBL" id="KRY05816.1"/>
    </source>
</evidence>
<dbReference type="Proteomes" id="UP000054653">
    <property type="component" value="Unassembled WGS sequence"/>
</dbReference>
<name>A0A0V0Z0A6_TRIBR</name>
<evidence type="ECO:0000313" key="3">
    <source>
        <dbReference type="Proteomes" id="UP000054653"/>
    </source>
</evidence>
<dbReference type="AlphaFoldDB" id="A0A0V0Z0A6"/>
<feature type="compositionally biased region" description="Polar residues" evidence="1">
    <location>
        <begin position="1"/>
        <end position="20"/>
    </location>
</feature>